<evidence type="ECO:0000259" key="3">
    <source>
        <dbReference type="SMART" id="SM00499"/>
    </source>
</evidence>
<dbReference type="SMART" id="SM00499">
    <property type="entry name" value="AAI"/>
    <property type="match status" value="1"/>
</dbReference>
<dbReference type="PRINTS" id="PR00382">
    <property type="entry name" value="LIPIDTRNSFER"/>
</dbReference>
<dbReference type="PANTHER" id="PTHR33076">
    <property type="entry name" value="NON-SPECIFIC LIPID-TRANSFER PROTEIN 2-RELATED"/>
    <property type="match status" value="1"/>
</dbReference>
<evidence type="ECO:0000256" key="1">
    <source>
        <dbReference type="RuleBase" id="RU000628"/>
    </source>
</evidence>
<comment type="similarity">
    <text evidence="1">Belongs to the plant LTP family.</text>
</comment>
<dbReference type="GO" id="GO:0006869">
    <property type="term" value="P:lipid transport"/>
    <property type="evidence" value="ECO:0007669"/>
    <property type="project" value="InterPro"/>
</dbReference>
<dbReference type="CDD" id="cd01960">
    <property type="entry name" value="nsLTP1"/>
    <property type="match status" value="1"/>
</dbReference>
<feature type="signal peptide" evidence="2">
    <location>
        <begin position="1"/>
        <end position="29"/>
    </location>
</feature>
<name>A0A833R592_9POAL</name>
<accession>A0A833R592</accession>
<dbReference type="InterPro" id="IPR000528">
    <property type="entry name" value="Plant_nsLTP"/>
</dbReference>
<comment type="caution">
    <text evidence="4">The sequence shown here is derived from an EMBL/GenBank/DDBJ whole genome shotgun (WGS) entry which is preliminary data.</text>
</comment>
<feature type="chain" id="PRO_5032381639" description="Non-specific lipid-transfer protein" evidence="2">
    <location>
        <begin position="30"/>
        <end position="142"/>
    </location>
</feature>
<feature type="domain" description="Bifunctional inhibitor/plant lipid transfer protein/seed storage helical" evidence="3">
    <location>
        <begin position="32"/>
        <end position="116"/>
    </location>
</feature>
<evidence type="ECO:0000313" key="4">
    <source>
        <dbReference type="EMBL" id="KAF3333558.1"/>
    </source>
</evidence>
<dbReference type="OrthoDB" id="1890443at2759"/>
<evidence type="ECO:0000313" key="5">
    <source>
        <dbReference type="Proteomes" id="UP000623129"/>
    </source>
</evidence>
<proteinExistence type="inferred from homology"/>
<comment type="function">
    <text evidence="1">Plant non-specific lipid-transfer proteins transfer phospholipids as well as galactolipids across membranes. May play a role in wax or cutin deposition in the cell walls of expanding epidermal cells and certain secretory tissues.</text>
</comment>
<keyword evidence="2" id="KW-0732">Signal</keyword>
<sequence length="142" mass="14369">MACFNIRSVAVAAAAVAILLLTAPHIANAITCRDVASAVAPCMTYARSGQGAPSAGCCSGVKSLNSKAATGADRQVACNCLKNLAKSVSFNAGAAAGLPSKCGVNVPFAISSSTDCSNPCFLSAARQPPRIWHRAPLFDLSL</sequence>
<organism evidence="4 5">
    <name type="scientific">Carex littledalei</name>
    <dbReference type="NCBI Taxonomy" id="544730"/>
    <lineage>
        <taxon>Eukaryota</taxon>
        <taxon>Viridiplantae</taxon>
        <taxon>Streptophyta</taxon>
        <taxon>Embryophyta</taxon>
        <taxon>Tracheophyta</taxon>
        <taxon>Spermatophyta</taxon>
        <taxon>Magnoliopsida</taxon>
        <taxon>Liliopsida</taxon>
        <taxon>Poales</taxon>
        <taxon>Cyperaceae</taxon>
        <taxon>Cyperoideae</taxon>
        <taxon>Cariceae</taxon>
        <taxon>Carex</taxon>
        <taxon>Carex subgen. Euthyceras</taxon>
    </lineage>
</organism>
<gene>
    <name evidence="4" type="ORF">FCM35_KLT01249</name>
</gene>
<dbReference type="Proteomes" id="UP000623129">
    <property type="component" value="Unassembled WGS sequence"/>
</dbReference>
<dbReference type="GO" id="GO:0008289">
    <property type="term" value="F:lipid binding"/>
    <property type="evidence" value="ECO:0007669"/>
    <property type="project" value="UniProtKB-KW"/>
</dbReference>
<dbReference type="SUPFAM" id="SSF47699">
    <property type="entry name" value="Bifunctional inhibitor/lipid-transfer protein/seed storage 2S albumin"/>
    <property type="match status" value="1"/>
</dbReference>
<dbReference type="InterPro" id="IPR016140">
    <property type="entry name" value="Bifunc_inhib/LTP/seed_store"/>
</dbReference>
<dbReference type="EMBL" id="SWLB01000010">
    <property type="protein sequence ID" value="KAF3333558.1"/>
    <property type="molecule type" value="Genomic_DNA"/>
</dbReference>
<reference evidence="4" key="1">
    <citation type="submission" date="2020-01" db="EMBL/GenBank/DDBJ databases">
        <title>Genome sequence of Kobresia littledalei, the first chromosome-level genome in the family Cyperaceae.</title>
        <authorList>
            <person name="Qu G."/>
        </authorList>
    </citation>
    <scope>NUCLEOTIDE SEQUENCE</scope>
    <source>
        <strain evidence="4">C.B.Clarke</strain>
        <tissue evidence="4">Leaf</tissue>
    </source>
</reference>
<dbReference type="AlphaFoldDB" id="A0A833R592"/>
<dbReference type="Pfam" id="PF00234">
    <property type="entry name" value="Tryp_alpha_amyl"/>
    <property type="match status" value="1"/>
</dbReference>
<keyword evidence="1" id="KW-0813">Transport</keyword>
<protein>
    <recommendedName>
        <fullName evidence="1">Non-specific lipid-transfer protein</fullName>
    </recommendedName>
</protein>
<keyword evidence="1" id="KW-0446">Lipid-binding</keyword>
<dbReference type="Gene3D" id="1.10.110.10">
    <property type="entry name" value="Plant lipid-transfer and hydrophobic proteins"/>
    <property type="match status" value="1"/>
</dbReference>
<keyword evidence="5" id="KW-1185">Reference proteome</keyword>
<dbReference type="InterPro" id="IPR036312">
    <property type="entry name" value="Bifun_inhib/LTP/seed_sf"/>
</dbReference>
<evidence type="ECO:0000256" key="2">
    <source>
        <dbReference type="SAM" id="SignalP"/>
    </source>
</evidence>